<keyword evidence="1" id="KW-0479">Metal-binding</keyword>
<evidence type="ECO:0000313" key="7">
    <source>
        <dbReference type="Proteomes" id="UP001589613"/>
    </source>
</evidence>
<evidence type="ECO:0000313" key="6">
    <source>
        <dbReference type="EMBL" id="MFB9732639.1"/>
    </source>
</evidence>
<dbReference type="PANTHER" id="PTHR33823:SF4">
    <property type="entry name" value="GENERAL STRESS PROTEIN 16O"/>
    <property type="match status" value="1"/>
</dbReference>
<evidence type="ECO:0000256" key="3">
    <source>
        <dbReference type="ARBA" id="ARBA00022833"/>
    </source>
</evidence>
<dbReference type="PROSITE" id="PS51128">
    <property type="entry name" value="ZF_DKSA_2"/>
    <property type="match status" value="1"/>
</dbReference>
<keyword evidence="7" id="KW-1185">Reference proteome</keyword>
<dbReference type="SUPFAM" id="SSF57716">
    <property type="entry name" value="Glucocorticoid receptor-like (DNA-binding domain)"/>
    <property type="match status" value="1"/>
</dbReference>
<name>A0ABV5V4B1_9MICO</name>
<dbReference type="PANTHER" id="PTHR33823">
    <property type="entry name" value="RNA POLYMERASE-BINDING TRANSCRIPTION FACTOR DKSA-RELATED"/>
    <property type="match status" value="1"/>
</dbReference>
<evidence type="ECO:0000259" key="5">
    <source>
        <dbReference type="Pfam" id="PF01258"/>
    </source>
</evidence>
<evidence type="ECO:0000256" key="4">
    <source>
        <dbReference type="PROSITE-ProRule" id="PRU00510"/>
    </source>
</evidence>
<gene>
    <name evidence="6" type="ORF">ACFFN0_11370</name>
</gene>
<protein>
    <submittedName>
        <fullName evidence="6">TraR/DksA family transcriptional regulator</fullName>
    </submittedName>
</protein>
<proteinExistence type="predicted"/>
<evidence type="ECO:0000256" key="2">
    <source>
        <dbReference type="ARBA" id="ARBA00022771"/>
    </source>
</evidence>
<feature type="zinc finger region" description="dksA C4-type" evidence="4">
    <location>
        <begin position="79"/>
        <end position="103"/>
    </location>
</feature>
<dbReference type="RefSeq" id="WP_141339331.1">
    <property type="nucleotide sequence ID" value="NZ_JBHMAX010000020.1"/>
</dbReference>
<feature type="domain" description="Zinc finger DksA/TraR C4-type" evidence="5">
    <location>
        <begin position="74"/>
        <end position="101"/>
    </location>
</feature>
<dbReference type="EMBL" id="JBHMAX010000020">
    <property type="protein sequence ID" value="MFB9732639.1"/>
    <property type="molecule type" value="Genomic_DNA"/>
</dbReference>
<sequence>MTVEERLAAKEAEVQAQLEELTGAQEGHARAALARCLGESEPLVVDRSTAVTAHESLGRLLEEVRLARTRLVEGSYGRCAVCGGPIPEGRLGARPWATTCLRHG</sequence>
<comment type="caution">
    <text evidence="6">The sequence shown here is derived from an EMBL/GenBank/DDBJ whole genome shotgun (WGS) entry which is preliminary data.</text>
</comment>
<dbReference type="Gene3D" id="1.20.120.910">
    <property type="entry name" value="DksA, coiled-coil domain"/>
    <property type="match status" value="1"/>
</dbReference>
<dbReference type="Pfam" id="PF01258">
    <property type="entry name" value="zf-dskA_traR"/>
    <property type="match status" value="1"/>
</dbReference>
<accession>A0ABV5V4B1</accession>
<reference evidence="6 7" key="1">
    <citation type="submission" date="2024-09" db="EMBL/GenBank/DDBJ databases">
        <authorList>
            <person name="Sun Q."/>
            <person name="Mori K."/>
        </authorList>
    </citation>
    <scope>NUCLEOTIDE SEQUENCE [LARGE SCALE GENOMIC DNA]</scope>
    <source>
        <strain evidence="6 7">JCM 12763</strain>
    </source>
</reference>
<dbReference type="InterPro" id="IPR000962">
    <property type="entry name" value="Znf_DskA_TraR"/>
</dbReference>
<keyword evidence="3" id="KW-0862">Zinc</keyword>
<dbReference type="Proteomes" id="UP001589613">
    <property type="component" value="Unassembled WGS sequence"/>
</dbReference>
<keyword evidence="2" id="KW-0863">Zinc-finger</keyword>
<evidence type="ECO:0000256" key="1">
    <source>
        <dbReference type="ARBA" id="ARBA00022723"/>
    </source>
</evidence>
<organism evidence="6 7">
    <name type="scientific">Ornithinimicrobium kibberense</name>
    <dbReference type="NCBI Taxonomy" id="282060"/>
    <lineage>
        <taxon>Bacteria</taxon>
        <taxon>Bacillati</taxon>
        <taxon>Actinomycetota</taxon>
        <taxon>Actinomycetes</taxon>
        <taxon>Micrococcales</taxon>
        <taxon>Ornithinimicrobiaceae</taxon>
        <taxon>Ornithinimicrobium</taxon>
    </lineage>
</organism>